<dbReference type="Pfam" id="PF03087">
    <property type="entry name" value="BPS1"/>
    <property type="match status" value="1"/>
</dbReference>
<keyword evidence="1" id="KW-1185">Reference proteome</keyword>
<dbReference type="PANTHER" id="PTHR33070:SF120">
    <property type="entry name" value="EXPRESSED PROTEIN"/>
    <property type="match status" value="1"/>
</dbReference>
<dbReference type="GeneID" id="113736933"/>
<accession>A0ABM4X7J1</accession>
<reference evidence="1" key="1">
    <citation type="journal article" date="2025" name="Foods">
        <title>Unveiling the Microbial Signatures of Arabica Coffee Cherries: Insights into Ripeness Specific Diversity, Functional Traits, and Implications for Quality and Safety.</title>
        <authorList>
            <consortium name="RefSeq"/>
            <person name="Tenea G.N."/>
            <person name="Cifuentes V."/>
            <person name="Reyes P."/>
            <person name="Cevallos-Vallejos M."/>
        </authorList>
    </citation>
    <scope>NUCLEOTIDE SEQUENCE [LARGE SCALE GENOMIC DNA]</scope>
</reference>
<evidence type="ECO:0000313" key="1">
    <source>
        <dbReference type="Proteomes" id="UP001652660"/>
    </source>
</evidence>
<evidence type="ECO:0000313" key="2">
    <source>
        <dbReference type="RefSeq" id="XP_071940003.1"/>
    </source>
</evidence>
<gene>
    <name evidence="2" type="primary">LOC113736933</name>
</gene>
<dbReference type="RefSeq" id="XP_071940003.1">
    <property type="nucleotide sequence ID" value="XM_072083902.1"/>
</dbReference>
<dbReference type="PANTHER" id="PTHR33070">
    <property type="entry name" value="OS06G0725500 PROTEIN"/>
    <property type="match status" value="1"/>
</dbReference>
<sequence length="222" mass="25227">MATSLPLSRQALSSERPGKWEEELLDGSLRLLDICGEVRDIYSRMKEIMQELESSIRRKRSGDLAHESSYMISKKHLNKMIRKVYKELKKAENCNSTVVNKDSEDVPLVSLIKEVQLVSLPVLEYVLSFLSGPKAGSQPKGWSFVSNLLEQKRASSKPDSDTAAIKQIEIQLDLLNYKKSNQEVIKKLEEVDSSIQESAEVLEIVFRLLLKTRVSLLNILNH</sequence>
<name>A0ABM4X7J1_COFAR</name>
<reference evidence="2" key="2">
    <citation type="submission" date="2025-08" db="UniProtKB">
        <authorList>
            <consortium name="RefSeq"/>
        </authorList>
    </citation>
    <scope>IDENTIFICATION</scope>
    <source>
        <tissue evidence="2">Leaves</tissue>
    </source>
</reference>
<dbReference type="Proteomes" id="UP001652660">
    <property type="component" value="Chromosome 1c"/>
</dbReference>
<dbReference type="InterPro" id="IPR004320">
    <property type="entry name" value="BPS1_pln"/>
</dbReference>
<proteinExistence type="predicted"/>
<evidence type="ECO:0008006" key="3">
    <source>
        <dbReference type="Google" id="ProtNLM"/>
    </source>
</evidence>
<protein>
    <recommendedName>
        <fullName evidence="3">Protein BPS1, chloroplastic-like</fullName>
    </recommendedName>
</protein>
<organism evidence="1 2">
    <name type="scientific">Coffea arabica</name>
    <name type="common">Arabian coffee</name>
    <dbReference type="NCBI Taxonomy" id="13443"/>
    <lineage>
        <taxon>Eukaryota</taxon>
        <taxon>Viridiplantae</taxon>
        <taxon>Streptophyta</taxon>
        <taxon>Embryophyta</taxon>
        <taxon>Tracheophyta</taxon>
        <taxon>Spermatophyta</taxon>
        <taxon>Magnoliopsida</taxon>
        <taxon>eudicotyledons</taxon>
        <taxon>Gunneridae</taxon>
        <taxon>Pentapetalae</taxon>
        <taxon>asterids</taxon>
        <taxon>lamiids</taxon>
        <taxon>Gentianales</taxon>
        <taxon>Rubiaceae</taxon>
        <taxon>Ixoroideae</taxon>
        <taxon>Gardenieae complex</taxon>
        <taxon>Bertiereae - Coffeeae clade</taxon>
        <taxon>Coffeeae</taxon>
        <taxon>Coffea</taxon>
    </lineage>
</organism>